<dbReference type="EMBL" id="JAAFGW010000259">
    <property type="protein sequence ID" value="NDP49373.1"/>
    <property type="molecule type" value="Genomic_DNA"/>
</dbReference>
<organism evidence="4 5">
    <name type="scientific">Sulfuriferula multivorans</name>
    <dbReference type="NCBI Taxonomy" id="1559896"/>
    <lineage>
        <taxon>Bacteria</taxon>
        <taxon>Pseudomonadati</taxon>
        <taxon>Pseudomonadota</taxon>
        <taxon>Betaproteobacteria</taxon>
        <taxon>Nitrosomonadales</taxon>
        <taxon>Sulfuricellaceae</taxon>
        <taxon>Sulfuriferula</taxon>
    </lineage>
</organism>
<evidence type="ECO:0000256" key="1">
    <source>
        <dbReference type="ARBA" id="ARBA00004442"/>
    </source>
</evidence>
<dbReference type="Proteomes" id="UP000483432">
    <property type="component" value="Unassembled WGS sequence"/>
</dbReference>
<proteinExistence type="predicted"/>
<reference evidence="4 5" key="1">
    <citation type="submission" date="2019-09" db="EMBL/GenBank/DDBJ databases">
        <title>H2 Metabolism Revealed by Metagenomic Analysis in Subglacial Sediment of East Antarctica.</title>
        <authorList>
            <person name="Yang Z."/>
            <person name="Zhang Y."/>
            <person name="Lv Y."/>
            <person name="Yan W."/>
            <person name="Xiao X."/>
            <person name="Sun B."/>
            <person name="Ma H."/>
        </authorList>
    </citation>
    <scope>NUCLEOTIDE SEQUENCE [LARGE SCALE GENOMIC DNA]</scope>
    <source>
        <strain evidence="4">Bin2_2</strain>
    </source>
</reference>
<dbReference type="SUPFAM" id="SSF56925">
    <property type="entry name" value="OMPA-like"/>
    <property type="match status" value="1"/>
</dbReference>
<keyword evidence="2" id="KW-0732">Signal</keyword>
<comment type="caution">
    <text evidence="4">The sequence shown here is derived from an EMBL/GenBank/DDBJ whole genome shotgun (WGS) entry which is preliminary data.</text>
</comment>
<sequence length="192" mass="20390">MKTMHLMAAMVSALALSTSASAGFFDLTLAPYVGAGIGKSQADITCPTATSCDDKDTGYKIYGGLEVNEFMSMEFGYVDLGKTTYSGAKTGKRDTRGMSVQLVGTYALSPKFTLLGKGGFGILHTEVDGTVVASNSEADTDLEWSLGVGGQYNFTKNVGMRVEWERYFNVGDATTTGEADVDLITAGVIFKF</sequence>
<dbReference type="Gene3D" id="2.40.160.20">
    <property type="match status" value="1"/>
</dbReference>
<accession>A0A7C9P9N7</accession>
<evidence type="ECO:0000259" key="3">
    <source>
        <dbReference type="Pfam" id="PF01389"/>
    </source>
</evidence>
<dbReference type="AlphaFoldDB" id="A0A7C9P9N7"/>
<feature type="chain" id="PRO_5028911330" evidence="2">
    <location>
        <begin position="23"/>
        <end position="192"/>
    </location>
</feature>
<evidence type="ECO:0000256" key="2">
    <source>
        <dbReference type="SAM" id="SignalP"/>
    </source>
</evidence>
<protein>
    <submittedName>
        <fullName evidence="4">Outer membrane beta-barrel protein</fullName>
    </submittedName>
</protein>
<evidence type="ECO:0000313" key="5">
    <source>
        <dbReference type="Proteomes" id="UP000483432"/>
    </source>
</evidence>
<dbReference type="GO" id="GO:0009279">
    <property type="term" value="C:cell outer membrane"/>
    <property type="evidence" value="ECO:0007669"/>
    <property type="project" value="UniProtKB-SubCell"/>
</dbReference>
<dbReference type="InterPro" id="IPR011250">
    <property type="entry name" value="OMP/PagP_B-barrel"/>
</dbReference>
<feature type="signal peptide" evidence="2">
    <location>
        <begin position="1"/>
        <end position="22"/>
    </location>
</feature>
<name>A0A7C9P9N7_9PROT</name>
<evidence type="ECO:0000313" key="4">
    <source>
        <dbReference type="EMBL" id="NDP49373.1"/>
    </source>
</evidence>
<feature type="domain" description="Outer membrane protein OmpA-like transmembrane" evidence="3">
    <location>
        <begin position="32"/>
        <end position="192"/>
    </location>
</feature>
<dbReference type="Pfam" id="PF01389">
    <property type="entry name" value="OmpA_membrane"/>
    <property type="match status" value="1"/>
</dbReference>
<comment type="subcellular location">
    <subcellularLocation>
        <location evidence="1">Cell outer membrane</location>
    </subcellularLocation>
</comment>
<dbReference type="InterPro" id="IPR000498">
    <property type="entry name" value="OmpA-like_TM_dom"/>
</dbReference>
<gene>
    <name evidence="4" type="ORF">GZ085_13510</name>
</gene>